<dbReference type="eggNOG" id="KOG2422">
    <property type="taxonomic scope" value="Eukaryota"/>
</dbReference>
<dbReference type="AlphaFoldDB" id="R9AP08"/>
<dbReference type="PANTHER" id="PTHR22684:SF0">
    <property type="entry name" value="RIBOSOME QUALITY CONTROL COMPLEX SUBUNIT TCF25"/>
    <property type="match status" value="1"/>
</dbReference>
<keyword evidence="3" id="KW-1185">Reference proteome</keyword>
<reference evidence="3" key="1">
    <citation type="journal article" date="2013" name="BMC Genomics">
        <title>Genome and transcriptome sequencing of the halophilic fungus Wallemia ichthyophaga: haloadaptations present and absent.</title>
        <authorList>
            <person name="Zajc J."/>
            <person name="Liu Y."/>
            <person name="Dai W."/>
            <person name="Yang Z."/>
            <person name="Hu J."/>
            <person name="Gostincar C."/>
            <person name="Gunde-Cimerman N."/>
        </authorList>
    </citation>
    <scope>NUCLEOTIDE SEQUENCE [LARGE SCALE GENOMIC DNA]</scope>
    <source>
        <strain evidence="3">EXF-994 / CBS 113033</strain>
    </source>
</reference>
<feature type="region of interest" description="Disordered" evidence="1">
    <location>
        <begin position="212"/>
        <end position="231"/>
    </location>
</feature>
<feature type="compositionally biased region" description="Basic and acidic residues" evidence="1">
    <location>
        <begin position="9"/>
        <end position="31"/>
    </location>
</feature>
<gene>
    <name evidence="2" type="ORF">J056_004062</name>
</gene>
<feature type="compositionally biased region" description="Low complexity" evidence="1">
    <location>
        <begin position="134"/>
        <end position="154"/>
    </location>
</feature>
<dbReference type="STRING" id="1299270.R9AP08"/>
<dbReference type="KEGG" id="wic:J056_004062"/>
<evidence type="ECO:0000313" key="2">
    <source>
        <dbReference type="EMBL" id="EOR01826.1"/>
    </source>
</evidence>
<dbReference type="GeneID" id="20377014"/>
<feature type="compositionally biased region" description="Acidic residues" evidence="1">
    <location>
        <begin position="703"/>
        <end position="729"/>
    </location>
</feature>
<evidence type="ECO:0000256" key="1">
    <source>
        <dbReference type="SAM" id="MobiDB-lite"/>
    </source>
</evidence>
<name>R9AP08_WALI9</name>
<dbReference type="InterPro" id="IPR006994">
    <property type="entry name" value="TCF25/Rqc1"/>
</dbReference>
<dbReference type="HOGENOM" id="CLU_008321_2_0_1"/>
<organism evidence="2 3">
    <name type="scientific">Wallemia ichthyophaga (strain EXF-994 / CBS 113033)</name>
    <dbReference type="NCBI Taxonomy" id="1299270"/>
    <lineage>
        <taxon>Eukaryota</taxon>
        <taxon>Fungi</taxon>
        <taxon>Dikarya</taxon>
        <taxon>Basidiomycota</taxon>
        <taxon>Wallemiomycotina</taxon>
        <taxon>Wallemiomycetes</taxon>
        <taxon>Wallemiales</taxon>
        <taxon>Wallemiaceae</taxon>
        <taxon>Wallemia</taxon>
    </lineage>
</organism>
<dbReference type="PANTHER" id="PTHR22684">
    <property type="entry name" value="NULP1-RELATED"/>
    <property type="match status" value="1"/>
</dbReference>
<feature type="region of interest" description="Disordered" evidence="1">
    <location>
        <begin position="133"/>
        <end position="154"/>
    </location>
</feature>
<feature type="region of interest" description="Disordered" evidence="1">
    <location>
        <begin position="1"/>
        <end position="115"/>
    </location>
</feature>
<accession>R9AP08</accession>
<sequence>MSNARRLRQQKELEALQANEHEHEQVHEESKQPQQPPKVVNPFAALGGGGEDEEDEEDESGTPAPASSHTTHTSSSNKKKKKKKSKADVNVAEGERLQSKPRSTQPHTTQKHKKGMNEIDEALRELNIKYPHEQTQAQTQSQAQSHQANTPHSTLSTLRTLLSVDPKHLDASAEMKKMFGSKVVSSATTMNSYGQGRARGRQARMQQMVHKATPRSNLSQHKPTWPPATSAKLDGMTMRQLSADELREWQERHALPPTINLQNSGSWWTFEHDAAYRSVQHQFLDATGSFDPNTLMALLQVYPYHVDTLNQVSEVFRMQGDNGTAGDFTERMLFAIERGFAMGFSALSGGCRVDFDRVENRALWLGLSRLITHLRMKGCWRTAYEYGKVMLALDPLTDPHGALLQLDFLAVKAGQYDWLLGVAGEWPYNHTHSVHLTDTTFLPGIAYARALATYYKGRSVHGKHVSLDATVKYFLQAVLAHPLVLSLLLEHNLVRVSAERGEVLKNVLVVEKHYEKYAPIHARRNEALARIYCAHSLPLYRDPALPVQAIVDHTLDALRADGVSERGQIDLAQRQMDSGVISPSETFPENVARHAIINNITDAKAFLPETFSEGDAFDPVAPSTSSSGYDAGYFAGMRGGRQMGAHSQSQQHSHTGGIVSLIESLLRGDINLGQMDPDTRVAFEEQVNQLQEGGMPGGFGGDWESEEEEGDGDGESDERDERDEHDQPEDNATQQPGIIDRFARMFAGNANQGNANDNVD</sequence>
<feature type="compositionally biased region" description="Low complexity" evidence="1">
    <location>
        <begin position="67"/>
        <end position="76"/>
    </location>
</feature>
<feature type="compositionally biased region" description="Acidic residues" evidence="1">
    <location>
        <begin position="50"/>
        <end position="60"/>
    </location>
</feature>
<proteinExistence type="predicted"/>
<dbReference type="Proteomes" id="UP000014064">
    <property type="component" value="Unassembled WGS sequence"/>
</dbReference>
<dbReference type="EMBL" id="KE007229">
    <property type="protein sequence ID" value="EOR01826.1"/>
    <property type="molecule type" value="Genomic_DNA"/>
</dbReference>
<evidence type="ECO:0000313" key="3">
    <source>
        <dbReference type="Proteomes" id="UP000014064"/>
    </source>
</evidence>
<dbReference type="Pfam" id="PF04910">
    <property type="entry name" value="Tcf25"/>
    <property type="match status" value="1"/>
</dbReference>
<feature type="region of interest" description="Disordered" evidence="1">
    <location>
        <begin position="691"/>
        <end position="740"/>
    </location>
</feature>
<dbReference type="RefSeq" id="XP_009267546.1">
    <property type="nucleotide sequence ID" value="XM_009269271.1"/>
</dbReference>
<protein>
    <submittedName>
        <fullName evidence="2">Transcription factor 25</fullName>
    </submittedName>
</protein>
<dbReference type="OrthoDB" id="205993at2759"/>
<dbReference type="GO" id="GO:1990112">
    <property type="term" value="C:RQC complex"/>
    <property type="evidence" value="ECO:0007669"/>
    <property type="project" value="TreeGrafter"/>
</dbReference>
<dbReference type="GO" id="GO:1990116">
    <property type="term" value="P:ribosome-associated ubiquitin-dependent protein catabolic process"/>
    <property type="evidence" value="ECO:0007669"/>
    <property type="project" value="TreeGrafter"/>
</dbReference>
<dbReference type="GO" id="GO:0072344">
    <property type="term" value="P:rescue of stalled ribosome"/>
    <property type="evidence" value="ECO:0007669"/>
    <property type="project" value="TreeGrafter"/>
</dbReference>